<dbReference type="InterPro" id="IPR041677">
    <property type="entry name" value="DNA2/NAM7_AAA_11"/>
</dbReference>
<sequence>MKFPECKTEFPGKARMATLIDSFNIVDIADAKLGDDKPAYVRADVSFNLGTYARNMRNEWDSLRKHDTLFLVTIEATEDSLNMMTDGESFREHYGIKCIRGCEIVDFIGADGRSVDEISRPTPEDRKDKYKGSERTIRVELDTNQYKLDLSNFTKKHSDDIYSTFNVLIRRRIEDNNFQSVLEASGDLLQTETVIPDWLHKVFLGFGDASSAHYTKMSNRIKKFDLRDTFLDWNHLKSSFPNKNIQSSSTEDLQPPYLLKLLDDPMEEDQKPAKKSKKSKKVEPKATTPETLEVESYKLPNEGPYSDNSDKGNQIRFSPPQIEAIYSGMNYGLTVATGPSGTGKTDIAAQIIANLYRNYPDQHTLIVTHNTQVLDEVFEKIPELGVQSQHIIRIGHGDQELSTDASFSKYSRISVTLERRVTLLQEVDQLAQSLSVSGEHGSTCETAGHFYKVHILPRWDGFLKVAESADNVEKLRDAFPFAQFFAHSAKPIFAESMTLGEALESASGCKRYLDNIFEQLEGIRPFELLRYDYDRASYLLTKEAKVIGMSSIHAGLKRPELIKHKFNYDNIIMLEADQMLEIDTFISLQLQKSKDILDYLKRVVIIGDEKQSPTVNNAALEQYGNMKQSMLKRFVKLGVPVIRLDQ</sequence>
<organism evidence="5 6">
    <name type="scientific">Rhizopus stolonifer</name>
    <name type="common">Rhizopus nigricans</name>
    <dbReference type="NCBI Taxonomy" id="4846"/>
    <lineage>
        <taxon>Eukaryota</taxon>
        <taxon>Fungi</taxon>
        <taxon>Fungi incertae sedis</taxon>
        <taxon>Mucoromycota</taxon>
        <taxon>Mucoromycotina</taxon>
        <taxon>Mucoromycetes</taxon>
        <taxon>Mucorales</taxon>
        <taxon>Mucorineae</taxon>
        <taxon>Rhizopodaceae</taxon>
        <taxon>Rhizopus</taxon>
    </lineage>
</organism>
<dbReference type="EMBL" id="PJQM01003432">
    <property type="protein sequence ID" value="RCH88929.1"/>
    <property type="molecule type" value="Genomic_DNA"/>
</dbReference>
<dbReference type="AlphaFoldDB" id="A0A367JGC8"/>
<dbReference type="SUPFAM" id="SSF52540">
    <property type="entry name" value="P-loop containing nucleoside triphosphate hydrolases"/>
    <property type="match status" value="1"/>
</dbReference>
<keyword evidence="6" id="KW-1185">Reference proteome</keyword>
<dbReference type="Pfam" id="PF13086">
    <property type="entry name" value="AAA_11"/>
    <property type="match status" value="1"/>
</dbReference>
<feature type="domain" description="RNA helicase aquarius beta-barrel" evidence="3">
    <location>
        <begin position="6"/>
        <end position="171"/>
    </location>
</feature>
<dbReference type="InterPro" id="IPR027417">
    <property type="entry name" value="P-loop_NTPase"/>
</dbReference>
<dbReference type="Gene3D" id="3.40.50.300">
    <property type="entry name" value="P-loop containing nucleotide triphosphate hydrolases"/>
    <property type="match status" value="1"/>
</dbReference>
<dbReference type="InterPro" id="IPR048967">
    <property type="entry name" value="Aquarius_insert"/>
</dbReference>
<dbReference type="Proteomes" id="UP000253551">
    <property type="component" value="Unassembled WGS sequence"/>
</dbReference>
<feature type="domain" description="DNA2/NAM7 helicase helicase" evidence="2">
    <location>
        <begin position="320"/>
        <end position="613"/>
    </location>
</feature>
<dbReference type="GO" id="GO:0071013">
    <property type="term" value="C:catalytic step 2 spliceosome"/>
    <property type="evidence" value="ECO:0007669"/>
    <property type="project" value="TreeGrafter"/>
</dbReference>
<dbReference type="STRING" id="4846.A0A367JGC8"/>
<dbReference type="PANTHER" id="PTHR10887:SF5">
    <property type="entry name" value="RNA HELICASE AQUARIUS"/>
    <property type="match status" value="1"/>
</dbReference>
<protein>
    <recommendedName>
        <fullName evidence="7">Helicase ATP-binding domain-containing protein</fullName>
    </recommendedName>
</protein>
<gene>
    <name evidence="5" type="ORF">CU098_003114</name>
</gene>
<dbReference type="OrthoDB" id="1879at2759"/>
<feature type="domain" description="RNA helicase aquarius insertion" evidence="4">
    <location>
        <begin position="219"/>
        <end position="307"/>
    </location>
</feature>
<comment type="caution">
    <text evidence="5">The sequence shown here is derived from an EMBL/GenBank/DDBJ whole genome shotgun (WGS) entry which is preliminary data.</text>
</comment>
<accession>A0A367JGC8</accession>
<evidence type="ECO:0000259" key="3">
    <source>
        <dbReference type="Pfam" id="PF21143"/>
    </source>
</evidence>
<evidence type="ECO:0000259" key="2">
    <source>
        <dbReference type="Pfam" id="PF13086"/>
    </source>
</evidence>
<dbReference type="GO" id="GO:0004386">
    <property type="term" value="F:helicase activity"/>
    <property type="evidence" value="ECO:0007669"/>
    <property type="project" value="InterPro"/>
</dbReference>
<name>A0A367JGC8_RHIST</name>
<evidence type="ECO:0008006" key="7">
    <source>
        <dbReference type="Google" id="ProtNLM"/>
    </source>
</evidence>
<dbReference type="Pfam" id="PF21143">
    <property type="entry name" value="Aquarius_N_2nd"/>
    <property type="match status" value="1"/>
</dbReference>
<evidence type="ECO:0000259" key="4">
    <source>
        <dbReference type="Pfam" id="PF21144"/>
    </source>
</evidence>
<dbReference type="PANTHER" id="PTHR10887">
    <property type="entry name" value="DNA2/NAM7 HELICASE FAMILY"/>
    <property type="match status" value="1"/>
</dbReference>
<dbReference type="InterPro" id="IPR045055">
    <property type="entry name" value="DNA2/NAM7-like"/>
</dbReference>
<proteinExistence type="predicted"/>
<evidence type="ECO:0000313" key="6">
    <source>
        <dbReference type="Proteomes" id="UP000253551"/>
    </source>
</evidence>
<dbReference type="InterPro" id="IPR048966">
    <property type="entry name" value="Aquarius_b-barrel"/>
</dbReference>
<dbReference type="Pfam" id="PF21144">
    <property type="entry name" value="Aquarius_N_3rd"/>
    <property type="match status" value="1"/>
</dbReference>
<evidence type="ECO:0000313" key="5">
    <source>
        <dbReference type="EMBL" id="RCH88929.1"/>
    </source>
</evidence>
<dbReference type="GO" id="GO:0003729">
    <property type="term" value="F:mRNA binding"/>
    <property type="evidence" value="ECO:0007669"/>
    <property type="project" value="TreeGrafter"/>
</dbReference>
<reference evidence="5 6" key="1">
    <citation type="journal article" date="2018" name="G3 (Bethesda)">
        <title>Phylogenetic and Phylogenomic Definition of Rhizopus Species.</title>
        <authorList>
            <person name="Gryganskyi A.P."/>
            <person name="Golan J."/>
            <person name="Dolatabadi S."/>
            <person name="Mondo S."/>
            <person name="Robb S."/>
            <person name="Idnurm A."/>
            <person name="Muszewska A."/>
            <person name="Steczkiewicz K."/>
            <person name="Masonjones S."/>
            <person name="Liao H.L."/>
            <person name="Gajdeczka M.T."/>
            <person name="Anike F."/>
            <person name="Vuek A."/>
            <person name="Anishchenko I.M."/>
            <person name="Voigt K."/>
            <person name="de Hoog G.S."/>
            <person name="Smith M.E."/>
            <person name="Heitman J."/>
            <person name="Vilgalys R."/>
            <person name="Stajich J.E."/>
        </authorList>
    </citation>
    <scope>NUCLEOTIDE SEQUENCE [LARGE SCALE GENOMIC DNA]</scope>
    <source>
        <strain evidence="5 6">LSU 92-RS-03</strain>
    </source>
</reference>
<evidence type="ECO:0000256" key="1">
    <source>
        <dbReference type="SAM" id="MobiDB-lite"/>
    </source>
</evidence>
<feature type="region of interest" description="Disordered" evidence="1">
    <location>
        <begin position="268"/>
        <end position="314"/>
    </location>
</feature>